<reference evidence="3 4" key="1">
    <citation type="journal article" date="2012" name="New Phytol.">
        <title>Insight into trade-off between wood decay and parasitism from the genome of a fungal forest pathogen.</title>
        <authorList>
            <person name="Olson A."/>
            <person name="Aerts A."/>
            <person name="Asiegbu F."/>
            <person name="Belbahri L."/>
            <person name="Bouzid O."/>
            <person name="Broberg A."/>
            <person name="Canback B."/>
            <person name="Coutinho P.M."/>
            <person name="Cullen D."/>
            <person name="Dalman K."/>
            <person name="Deflorio G."/>
            <person name="van Diepen L.T."/>
            <person name="Dunand C."/>
            <person name="Duplessis S."/>
            <person name="Durling M."/>
            <person name="Gonthier P."/>
            <person name="Grimwood J."/>
            <person name="Fossdal C.G."/>
            <person name="Hansson D."/>
            <person name="Henrissat B."/>
            <person name="Hietala A."/>
            <person name="Himmelstrand K."/>
            <person name="Hoffmeister D."/>
            <person name="Hogberg N."/>
            <person name="James T.Y."/>
            <person name="Karlsson M."/>
            <person name="Kohler A."/>
            <person name="Kues U."/>
            <person name="Lee Y.H."/>
            <person name="Lin Y.C."/>
            <person name="Lind M."/>
            <person name="Lindquist E."/>
            <person name="Lombard V."/>
            <person name="Lucas S."/>
            <person name="Lunden K."/>
            <person name="Morin E."/>
            <person name="Murat C."/>
            <person name="Park J."/>
            <person name="Raffaello T."/>
            <person name="Rouze P."/>
            <person name="Salamov A."/>
            <person name="Schmutz J."/>
            <person name="Solheim H."/>
            <person name="Stahlberg J."/>
            <person name="Velez H."/>
            <person name="de Vries R.P."/>
            <person name="Wiebenga A."/>
            <person name="Woodward S."/>
            <person name="Yakovlev I."/>
            <person name="Garbelotto M."/>
            <person name="Martin F."/>
            <person name="Grigoriev I.V."/>
            <person name="Stenlid J."/>
        </authorList>
    </citation>
    <scope>NUCLEOTIDE SEQUENCE [LARGE SCALE GENOMIC DNA]</scope>
    <source>
        <strain evidence="3 4">TC 32-1</strain>
    </source>
</reference>
<name>W4K5M6_HETIT</name>
<feature type="transmembrane region" description="Helical" evidence="2">
    <location>
        <begin position="64"/>
        <end position="82"/>
    </location>
</feature>
<keyword evidence="4" id="KW-1185">Reference proteome</keyword>
<organism evidence="3 4">
    <name type="scientific">Heterobasidion irregulare (strain TC 32-1)</name>
    <dbReference type="NCBI Taxonomy" id="747525"/>
    <lineage>
        <taxon>Eukaryota</taxon>
        <taxon>Fungi</taxon>
        <taxon>Dikarya</taxon>
        <taxon>Basidiomycota</taxon>
        <taxon>Agaricomycotina</taxon>
        <taxon>Agaricomycetes</taxon>
        <taxon>Russulales</taxon>
        <taxon>Bondarzewiaceae</taxon>
        <taxon>Heterobasidion</taxon>
        <taxon>Heterobasidion annosum species complex</taxon>
    </lineage>
</organism>
<proteinExistence type="predicted"/>
<keyword evidence="2" id="KW-0472">Membrane</keyword>
<evidence type="ECO:0000313" key="3">
    <source>
        <dbReference type="EMBL" id="ETW80326.1"/>
    </source>
</evidence>
<gene>
    <name evidence="3" type="ORF">HETIRDRAFT_440292</name>
</gene>
<dbReference type="Proteomes" id="UP000030671">
    <property type="component" value="Unassembled WGS sequence"/>
</dbReference>
<dbReference type="GeneID" id="20675250"/>
<evidence type="ECO:0000256" key="2">
    <source>
        <dbReference type="SAM" id="Phobius"/>
    </source>
</evidence>
<accession>W4K5M6</accession>
<dbReference type="KEGG" id="hir:HETIRDRAFT_440292"/>
<keyword evidence="2" id="KW-0812">Transmembrane</keyword>
<dbReference type="RefSeq" id="XP_009547090.1">
    <property type="nucleotide sequence ID" value="XM_009548795.1"/>
</dbReference>
<protein>
    <submittedName>
        <fullName evidence="3">Uncharacterized protein</fullName>
    </submittedName>
</protein>
<evidence type="ECO:0000256" key="1">
    <source>
        <dbReference type="SAM" id="MobiDB-lite"/>
    </source>
</evidence>
<feature type="region of interest" description="Disordered" evidence="1">
    <location>
        <begin position="138"/>
        <end position="188"/>
    </location>
</feature>
<sequence length="188" mass="20835">MNRTSLTLACLARRARGIPTVTTTPAFALARTISSTTRRCVVAPDPTKPSTNQPELPRKGGNSTLLYLVGGLGLAGGVWYYYTQAEDARLDRQRAEFAVHERVRKLQERIEGQAQVVRDKTEVARGRVEGAVKDAQGKYEEVRDAGKEKLRDARDRVDGAVEDGRGRVEDGRKEVERRVGEAKDSARE</sequence>
<dbReference type="AlphaFoldDB" id="W4K5M6"/>
<evidence type="ECO:0000313" key="4">
    <source>
        <dbReference type="Proteomes" id="UP000030671"/>
    </source>
</evidence>
<keyword evidence="2" id="KW-1133">Transmembrane helix</keyword>
<dbReference type="EMBL" id="KI925459">
    <property type="protein sequence ID" value="ETW80326.1"/>
    <property type="molecule type" value="Genomic_DNA"/>
</dbReference>
<dbReference type="InParanoid" id="W4K5M6"/>
<dbReference type="HOGENOM" id="CLU_1441224_0_0_1"/>